<dbReference type="SUPFAM" id="SSF50156">
    <property type="entry name" value="PDZ domain-like"/>
    <property type="match status" value="1"/>
</dbReference>
<dbReference type="Proteomes" id="UP001488838">
    <property type="component" value="Unassembled WGS sequence"/>
</dbReference>
<dbReference type="AlphaFoldDB" id="A0AAW0H098"/>
<dbReference type="PANTHER" id="PTHR10878:SF6">
    <property type="entry name" value="SEGMENT POLARITY PROTEIN DISHEVELLED HOMOLOG DVL-3"/>
    <property type="match status" value="1"/>
</dbReference>
<reference evidence="2 3" key="1">
    <citation type="journal article" date="2023" name="bioRxiv">
        <title>Conserved and derived expression patterns and positive selection on dental genes reveal complex evolutionary context of ever-growing rodent molars.</title>
        <authorList>
            <person name="Calamari Z.T."/>
            <person name="Song A."/>
            <person name="Cohen E."/>
            <person name="Akter M."/>
            <person name="Roy R.D."/>
            <person name="Hallikas O."/>
            <person name="Christensen M.M."/>
            <person name="Li P."/>
            <person name="Marangoni P."/>
            <person name="Jernvall J."/>
            <person name="Klein O.D."/>
        </authorList>
    </citation>
    <scope>NUCLEOTIDE SEQUENCE [LARGE SCALE GENOMIC DNA]</scope>
    <source>
        <strain evidence="2">V071</strain>
    </source>
</reference>
<organism evidence="2 3">
    <name type="scientific">Myodes glareolus</name>
    <name type="common">Bank vole</name>
    <name type="synonym">Clethrionomys glareolus</name>
    <dbReference type="NCBI Taxonomy" id="447135"/>
    <lineage>
        <taxon>Eukaryota</taxon>
        <taxon>Metazoa</taxon>
        <taxon>Chordata</taxon>
        <taxon>Craniata</taxon>
        <taxon>Vertebrata</taxon>
        <taxon>Euteleostomi</taxon>
        <taxon>Mammalia</taxon>
        <taxon>Eutheria</taxon>
        <taxon>Euarchontoglires</taxon>
        <taxon>Glires</taxon>
        <taxon>Rodentia</taxon>
        <taxon>Myomorpha</taxon>
        <taxon>Muroidea</taxon>
        <taxon>Cricetidae</taxon>
        <taxon>Arvicolinae</taxon>
        <taxon>Myodes</taxon>
    </lineage>
</organism>
<dbReference type="GO" id="GO:0005829">
    <property type="term" value="C:cytosol"/>
    <property type="evidence" value="ECO:0007669"/>
    <property type="project" value="TreeGrafter"/>
</dbReference>
<keyword evidence="3" id="KW-1185">Reference proteome</keyword>
<feature type="domain" description="PDZ" evidence="1">
    <location>
        <begin position="1"/>
        <end position="40"/>
    </location>
</feature>
<evidence type="ECO:0000313" key="2">
    <source>
        <dbReference type="EMBL" id="KAK7795883.1"/>
    </source>
</evidence>
<dbReference type="InterPro" id="IPR036034">
    <property type="entry name" value="PDZ_sf"/>
</dbReference>
<protein>
    <recommendedName>
        <fullName evidence="1">PDZ domain-containing protein</fullName>
    </recommendedName>
</protein>
<dbReference type="GO" id="GO:0005109">
    <property type="term" value="F:frizzled binding"/>
    <property type="evidence" value="ECO:0007669"/>
    <property type="project" value="TreeGrafter"/>
</dbReference>
<dbReference type="Pfam" id="PF00595">
    <property type="entry name" value="PDZ"/>
    <property type="match status" value="1"/>
</dbReference>
<evidence type="ECO:0000313" key="3">
    <source>
        <dbReference type="Proteomes" id="UP001488838"/>
    </source>
</evidence>
<gene>
    <name evidence="2" type="ORF">U0070_010250</name>
</gene>
<comment type="caution">
    <text evidence="2">The sequence shown here is derived from an EMBL/GenBank/DDBJ whole genome shotgun (WGS) entry which is preliminary data.</text>
</comment>
<accession>A0AAW0H098</accession>
<dbReference type="GO" id="GO:0060070">
    <property type="term" value="P:canonical Wnt signaling pathway"/>
    <property type="evidence" value="ECO:0007669"/>
    <property type="project" value="TreeGrafter"/>
</dbReference>
<dbReference type="EMBL" id="JBBHLL010001621">
    <property type="protein sequence ID" value="KAK7795883.1"/>
    <property type="molecule type" value="Genomic_DNA"/>
</dbReference>
<dbReference type="InterPro" id="IPR015506">
    <property type="entry name" value="Dsh/Dvl-rel"/>
</dbReference>
<dbReference type="InterPro" id="IPR001478">
    <property type="entry name" value="PDZ"/>
</dbReference>
<dbReference type="PROSITE" id="PS50106">
    <property type="entry name" value="PDZ"/>
    <property type="match status" value="1"/>
</dbReference>
<name>A0AAW0H098_MYOGA</name>
<sequence>MKDRAMAADGHIEPGDMLLQVNEINSENMSNDDAVQVLREIVRKPGSITPTSAGTQVHVAALHYPRVSPSGPLTLQPGSLTLQP</sequence>
<dbReference type="PANTHER" id="PTHR10878">
    <property type="entry name" value="SEGMENT POLARITY PROTEIN DISHEVELLED"/>
    <property type="match status" value="1"/>
</dbReference>
<dbReference type="Gene3D" id="2.30.42.10">
    <property type="match status" value="1"/>
</dbReference>
<evidence type="ECO:0000259" key="1">
    <source>
        <dbReference type="PROSITE" id="PS50106"/>
    </source>
</evidence>
<proteinExistence type="predicted"/>